<dbReference type="Proteomes" id="UP000653305">
    <property type="component" value="Unassembled WGS sequence"/>
</dbReference>
<dbReference type="SUPFAM" id="SSF46565">
    <property type="entry name" value="Chaperone J-domain"/>
    <property type="match status" value="1"/>
</dbReference>
<dbReference type="InterPro" id="IPR053232">
    <property type="entry name" value="DnaJ_C/III_chloroplastic"/>
</dbReference>
<dbReference type="AlphaFoldDB" id="A0A830CGQ3"/>
<dbReference type="PROSITE" id="PS50076">
    <property type="entry name" value="DNAJ_2"/>
    <property type="match status" value="1"/>
</dbReference>
<organism evidence="2 3">
    <name type="scientific">Phtheirospermum japonicum</name>
    <dbReference type="NCBI Taxonomy" id="374723"/>
    <lineage>
        <taxon>Eukaryota</taxon>
        <taxon>Viridiplantae</taxon>
        <taxon>Streptophyta</taxon>
        <taxon>Embryophyta</taxon>
        <taxon>Tracheophyta</taxon>
        <taxon>Spermatophyta</taxon>
        <taxon>Magnoliopsida</taxon>
        <taxon>eudicotyledons</taxon>
        <taxon>Gunneridae</taxon>
        <taxon>Pentapetalae</taxon>
        <taxon>asterids</taxon>
        <taxon>lamiids</taxon>
        <taxon>Lamiales</taxon>
        <taxon>Orobanchaceae</taxon>
        <taxon>Orobanchaceae incertae sedis</taxon>
        <taxon>Phtheirospermum</taxon>
    </lineage>
</organism>
<dbReference type="Pfam" id="PF00226">
    <property type="entry name" value="DnaJ"/>
    <property type="match status" value="1"/>
</dbReference>
<dbReference type="PANTHER" id="PTHR45090">
    <property type="entry name" value="CHAPERONE PROTEIN DNAJ 20 CHLOROPLASTIC"/>
    <property type="match status" value="1"/>
</dbReference>
<gene>
    <name evidence="2" type="ORF">PHJA_001494500</name>
</gene>
<dbReference type="CDD" id="cd06257">
    <property type="entry name" value="DnaJ"/>
    <property type="match status" value="1"/>
</dbReference>
<keyword evidence="3" id="KW-1185">Reference proteome</keyword>
<dbReference type="PROSITE" id="PS00636">
    <property type="entry name" value="DNAJ_1"/>
    <property type="match status" value="1"/>
</dbReference>
<dbReference type="InterPro" id="IPR018253">
    <property type="entry name" value="DnaJ_domain_CS"/>
</dbReference>
<dbReference type="InterPro" id="IPR001623">
    <property type="entry name" value="DnaJ_domain"/>
</dbReference>
<dbReference type="InterPro" id="IPR036869">
    <property type="entry name" value="J_dom_sf"/>
</dbReference>
<evidence type="ECO:0000313" key="2">
    <source>
        <dbReference type="EMBL" id="GFP93501.1"/>
    </source>
</evidence>
<name>A0A830CGQ3_9LAMI</name>
<reference evidence="2" key="1">
    <citation type="submission" date="2020-07" db="EMBL/GenBank/DDBJ databases">
        <title>Ethylene signaling mediates host invasion by parasitic plants.</title>
        <authorList>
            <person name="Yoshida S."/>
        </authorList>
    </citation>
    <scope>NUCLEOTIDE SEQUENCE</scope>
    <source>
        <strain evidence="2">Okayama</strain>
    </source>
</reference>
<evidence type="ECO:0000313" key="3">
    <source>
        <dbReference type="Proteomes" id="UP000653305"/>
    </source>
</evidence>
<dbReference type="OrthoDB" id="445556at2759"/>
<dbReference type="Gene3D" id="1.10.287.110">
    <property type="entry name" value="DnaJ domain"/>
    <property type="match status" value="1"/>
</dbReference>
<dbReference type="GO" id="GO:0009507">
    <property type="term" value="C:chloroplast"/>
    <property type="evidence" value="ECO:0007669"/>
    <property type="project" value="TreeGrafter"/>
</dbReference>
<accession>A0A830CGQ3</accession>
<comment type="caution">
    <text evidence="2">The sequence shown here is derived from an EMBL/GenBank/DDBJ whole genome shotgun (WGS) entry which is preliminary data.</text>
</comment>
<feature type="domain" description="J" evidence="1">
    <location>
        <begin position="1"/>
        <end position="45"/>
    </location>
</feature>
<dbReference type="EMBL" id="BMAC01000317">
    <property type="protein sequence ID" value="GFP93501.1"/>
    <property type="molecule type" value="Genomic_DNA"/>
</dbReference>
<sequence>MARLYHPDVSPPDRVEEHARRFIMVKEAYEILSDPQRRDLYDRDLANGVGFNSSYQNGLGMEEKLEWKTRWQSQLEELKRRSRNPYRGKMSWRVRMRSQT</sequence>
<protein>
    <submittedName>
        <fullName evidence="2">Chaperone protein Dnaj 20 chloroplastic</fullName>
    </submittedName>
</protein>
<evidence type="ECO:0000259" key="1">
    <source>
        <dbReference type="PROSITE" id="PS50076"/>
    </source>
</evidence>
<proteinExistence type="predicted"/>
<dbReference type="PANTHER" id="PTHR45090:SF4">
    <property type="entry name" value="J DOMAIN-CONTAINING PROTEIN"/>
    <property type="match status" value="1"/>
</dbReference>